<sequence>MTRPNNSFANHTLAAFVAKDDKVKHLTDHPLTKAASEERINIAKAGIEAKGHKVHVVADKDAAFELVKSLIPDGASVYTSHSTTLEEIGFMDHLKEAETAAVWKNINAQVYAEKNPFLQNEVRRKVGSSADFFLTSMAAVTEAGELTHADQFGSKIGPVLHSAGKVIVVVSSNKIVKNLEEAWKRVTEVCAPLQAAYTREVYKSDGSTIANYQVIHGANPMNRDRIQVVLVKEALGF</sequence>
<accession>A0A9P6U1L5</accession>
<evidence type="ECO:0000313" key="2">
    <source>
        <dbReference type="EMBL" id="KAG0255730.1"/>
    </source>
</evidence>
<dbReference type="PANTHER" id="PTHR36179:SF2">
    <property type="entry name" value="LUD DOMAIN-CONTAINING PROTEIN"/>
    <property type="match status" value="1"/>
</dbReference>
<dbReference type="OrthoDB" id="15060at2759"/>
<comment type="caution">
    <text evidence="2">The sequence shown here is derived from an EMBL/GenBank/DDBJ whole genome shotgun (WGS) entry which is preliminary data.</text>
</comment>
<evidence type="ECO:0000313" key="3">
    <source>
        <dbReference type="Proteomes" id="UP000807716"/>
    </source>
</evidence>
<dbReference type="EMBL" id="JAAAJB010000445">
    <property type="protein sequence ID" value="KAG0255730.1"/>
    <property type="molecule type" value="Genomic_DNA"/>
</dbReference>
<keyword evidence="3" id="KW-1185">Reference proteome</keyword>
<evidence type="ECO:0000259" key="1">
    <source>
        <dbReference type="Pfam" id="PF02589"/>
    </source>
</evidence>
<organism evidence="2 3">
    <name type="scientific">Actinomortierella ambigua</name>
    <dbReference type="NCBI Taxonomy" id="1343610"/>
    <lineage>
        <taxon>Eukaryota</taxon>
        <taxon>Fungi</taxon>
        <taxon>Fungi incertae sedis</taxon>
        <taxon>Mucoromycota</taxon>
        <taxon>Mortierellomycotina</taxon>
        <taxon>Mortierellomycetes</taxon>
        <taxon>Mortierellales</taxon>
        <taxon>Mortierellaceae</taxon>
        <taxon>Actinomortierella</taxon>
    </lineage>
</organism>
<dbReference type="Pfam" id="PF02589">
    <property type="entry name" value="LUD_dom"/>
    <property type="match status" value="1"/>
</dbReference>
<protein>
    <recommendedName>
        <fullName evidence="1">LUD domain-containing protein</fullName>
    </recommendedName>
</protein>
<dbReference type="PANTHER" id="PTHR36179">
    <property type="entry name" value="LUD_DOM DOMAIN-CONTAINING PROTEIN"/>
    <property type="match status" value="1"/>
</dbReference>
<reference evidence="2" key="1">
    <citation type="journal article" date="2020" name="Fungal Divers.">
        <title>Resolving the Mortierellaceae phylogeny through synthesis of multi-gene phylogenetics and phylogenomics.</title>
        <authorList>
            <person name="Vandepol N."/>
            <person name="Liber J."/>
            <person name="Desiro A."/>
            <person name="Na H."/>
            <person name="Kennedy M."/>
            <person name="Barry K."/>
            <person name="Grigoriev I.V."/>
            <person name="Miller A.N."/>
            <person name="O'Donnell K."/>
            <person name="Stajich J.E."/>
            <person name="Bonito G."/>
        </authorList>
    </citation>
    <scope>NUCLEOTIDE SEQUENCE</scope>
    <source>
        <strain evidence="2">BC1065</strain>
    </source>
</reference>
<dbReference type="Proteomes" id="UP000807716">
    <property type="component" value="Unassembled WGS sequence"/>
</dbReference>
<feature type="domain" description="LUD" evidence="1">
    <location>
        <begin position="43"/>
        <end position="231"/>
    </location>
</feature>
<name>A0A9P6U1L5_9FUNG</name>
<dbReference type="InterPro" id="IPR003741">
    <property type="entry name" value="LUD_dom"/>
</dbReference>
<gene>
    <name evidence="2" type="ORF">DFQ27_006099</name>
</gene>
<dbReference type="AlphaFoldDB" id="A0A9P6U1L5"/>
<proteinExistence type="predicted"/>